<proteinExistence type="predicted"/>
<comment type="caution">
    <text evidence="1">The sequence shown here is derived from an EMBL/GenBank/DDBJ whole genome shotgun (WGS) entry which is preliminary data.</text>
</comment>
<dbReference type="EMBL" id="JAOQKJ010000008">
    <property type="protein sequence ID" value="MCU6745069.1"/>
    <property type="molecule type" value="Genomic_DNA"/>
</dbReference>
<keyword evidence="1" id="KW-0378">Hydrolase</keyword>
<dbReference type="Pfam" id="PF07722">
    <property type="entry name" value="Peptidase_C26"/>
    <property type="match status" value="1"/>
</dbReference>
<dbReference type="InterPro" id="IPR011697">
    <property type="entry name" value="Peptidase_C26"/>
</dbReference>
<dbReference type="InterPro" id="IPR029062">
    <property type="entry name" value="Class_I_gatase-like"/>
</dbReference>
<dbReference type="Proteomes" id="UP001652432">
    <property type="component" value="Unassembled WGS sequence"/>
</dbReference>
<dbReference type="InterPro" id="IPR044668">
    <property type="entry name" value="PuuD-like"/>
</dbReference>
<reference evidence="1 2" key="1">
    <citation type="journal article" date="2021" name="ISME Commun">
        <title>Automated analysis of genomic sequences facilitates high-throughput and comprehensive description of bacteria.</title>
        <authorList>
            <person name="Hitch T.C.A."/>
        </authorList>
    </citation>
    <scope>NUCLEOTIDE SEQUENCE [LARGE SCALE GENOMIC DNA]</scope>
    <source>
        <strain evidence="1 2">Sanger_18</strain>
    </source>
</reference>
<sequence>MKKVIGLIPLYDEEKDSCWMLPGYMKVIEACGALPVMLPLTVNQEELDQCFSMCDGLLFTGGHDVDPALYGEEKLPECGQCCHERDVMESYLFDKAVKEDLPVFGICRGIQFMNARLGGSLYQDLETQHPSGTEHHMTPPYDRGIHKVTIRDGSLLADIIGAGEHRVNSYHHQAVKDLAPVAEAMAYSEDGLVEALRLPDKKFIVGVQWHPEFAYEKDPECLKLVQAFVDAC</sequence>
<dbReference type="RefSeq" id="WP_262575178.1">
    <property type="nucleotide sequence ID" value="NZ_JAOQKJ010000008.1"/>
</dbReference>
<gene>
    <name evidence="1" type="ORF">OCV77_11310</name>
</gene>
<dbReference type="PROSITE" id="PS51273">
    <property type="entry name" value="GATASE_TYPE_1"/>
    <property type="match status" value="1"/>
</dbReference>
<name>A0ABT2T493_9FIRM</name>
<dbReference type="SUPFAM" id="SSF52317">
    <property type="entry name" value="Class I glutamine amidotransferase-like"/>
    <property type="match status" value="1"/>
</dbReference>
<dbReference type="Gene3D" id="3.40.50.880">
    <property type="match status" value="1"/>
</dbReference>
<keyword evidence="2" id="KW-1185">Reference proteome</keyword>
<organism evidence="1 2">
    <name type="scientific">Suilimivivens aceti</name>
    <dbReference type="NCBI Taxonomy" id="2981774"/>
    <lineage>
        <taxon>Bacteria</taxon>
        <taxon>Bacillati</taxon>
        <taxon>Bacillota</taxon>
        <taxon>Clostridia</taxon>
        <taxon>Lachnospirales</taxon>
        <taxon>Lachnospiraceae</taxon>
        <taxon>Suilimivivens</taxon>
    </lineage>
</organism>
<evidence type="ECO:0000313" key="1">
    <source>
        <dbReference type="EMBL" id="MCU6745069.1"/>
    </source>
</evidence>
<accession>A0ABT2T493</accession>
<dbReference type="GO" id="GO:0016787">
    <property type="term" value="F:hydrolase activity"/>
    <property type="evidence" value="ECO:0007669"/>
    <property type="project" value="UniProtKB-KW"/>
</dbReference>
<protein>
    <submittedName>
        <fullName evidence="1">Gamma-glutamyl-gamma-aminobutyrate hydrolase family protein</fullName>
    </submittedName>
</protein>
<dbReference type="PANTHER" id="PTHR43235:SF1">
    <property type="entry name" value="GLUTAMINE AMIDOTRANSFERASE PB2B2.05-RELATED"/>
    <property type="match status" value="1"/>
</dbReference>
<evidence type="ECO:0000313" key="2">
    <source>
        <dbReference type="Proteomes" id="UP001652432"/>
    </source>
</evidence>
<dbReference type="CDD" id="cd01745">
    <property type="entry name" value="GATase1_2"/>
    <property type="match status" value="1"/>
</dbReference>
<dbReference type="PANTHER" id="PTHR43235">
    <property type="entry name" value="GLUTAMINE AMIDOTRANSFERASE PB2B2.05-RELATED"/>
    <property type="match status" value="1"/>
</dbReference>